<dbReference type="Gene3D" id="3.40.50.2000">
    <property type="entry name" value="Glycogen Phosphorylase B"/>
    <property type="match status" value="1"/>
</dbReference>
<evidence type="ECO:0000313" key="3">
    <source>
        <dbReference type="Proteomes" id="UP001229244"/>
    </source>
</evidence>
<dbReference type="Pfam" id="PF14559">
    <property type="entry name" value="TPR_19"/>
    <property type="match status" value="1"/>
</dbReference>
<dbReference type="PROSITE" id="PS50005">
    <property type="entry name" value="TPR"/>
    <property type="match status" value="3"/>
</dbReference>
<organism evidence="2 3">
    <name type="scientific">Amorphus orientalis</name>
    <dbReference type="NCBI Taxonomy" id="649198"/>
    <lineage>
        <taxon>Bacteria</taxon>
        <taxon>Pseudomonadati</taxon>
        <taxon>Pseudomonadota</taxon>
        <taxon>Alphaproteobacteria</taxon>
        <taxon>Hyphomicrobiales</taxon>
        <taxon>Amorphaceae</taxon>
        <taxon>Amorphus</taxon>
    </lineage>
</organism>
<keyword evidence="1" id="KW-0802">TPR repeat</keyword>
<gene>
    <name evidence="2" type="ORF">J2S73_003905</name>
</gene>
<sequence length="604" mass="64346">MMPTVAERLETASRHLSQNRPDAAEAIYRDILQAEPRDAEATAGLGGVLLRRGLVEEAYEVLGRATSLDPKNAEAYRNLAIVYRARNELDHARTCLEAALALVPERVDILLSLGEVLLGLGAPDESRKLIEKAHGLDPDSVPVLIALGGLHTVRGDYPKAISCYGRAVSLAPDGPEGHANLAMLYGMTGRPKEALEHAERAVLNEPLNPTYVAVLAGALEGTGDIERGLALVNRALVMHPQAVALRCRLATLELAAGRPDQALSGIARTLKERRQDSTVLETMTQILHRAGRPEQALSAARELARHVPDSSQAARIERNALLMLGRYDEVWPTRAPAPCEGARILVRLDDALPVLETVALLRAVALGRSKGAEIRVLAPSFLGSLAASVVSPSQKTGDPEDGKAWLDTADTVPLVQLPSRLGLTEADLLGADRYLAPSAAKAARWRQALEGMPRPWIGFTWAPHRPGPRVEEVRDLLAGTGGTAVSLVWDQNRAQLSFFPAAIDGGVHIRALDDLVAVVSVLDAVIGVDGLPLHVAGAMGIPGLAVVAERQDWYWRSDEQGRALWYPSVVTVGRAPGEGWEVCSAAAGAALAHMMAGAVAAAGE</sequence>
<dbReference type="InterPro" id="IPR019734">
    <property type="entry name" value="TPR_rpt"/>
</dbReference>
<dbReference type="SMART" id="SM00028">
    <property type="entry name" value="TPR"/>
    <property type="match status" value="6"/>
</dbReference>
<evidence type="ECO:0000256" key="1">
    <source>
        <dbReference type="PROSITE-ProRule" id="PRU00339"/>
    </source>
</evidence>
<dbReference type="Pfam" id="PF13432">
    <property type="entry name" value="TPR_16"/>
    <property type="match status" value="2"/>
</dbReference>
<dbReference type="SUPFAM" id="SSF53756">
    <property type="entry name" value="UDP-Glycosyltransferase/glycogen phosphorylase"/>
    <property type="match status" value="1"/>
</dbReference>
<keyword evidence="3" id="KW-1185">Reference proteome</keyword>
<dbReference type="EMBL" id="JAUSUL010000005">
    <property type="protein sequence ID" value="MDQ0317421.1"/>
    <property type="molecule type" value="Genomic_DNA"/>
</dbReference>
<dbReference type="Pfam" id="PF07721">
    <property type="entry name" value="TPR_4"/>
    <property type="match status" value="1"/>
</dbReference>
<name>A0AAE3VTP2_9HYPH</name>
<feature type="repeat" description="TPR" evidence="1">
    <location>
        <begin position="141"/>
        <end position="174"/>
    </location>
</feature>
<proteinExistence type="predicted"/>
<evidence type="ECO:0000313" key="2">
    <source>
        <dbReference type="EMBL" id="MDQ0317421.1"/>
    </source>
</evidence>
<reference evidence="2" key="1">
    <citation type="submission" date="2023-07" db="EMBL/GenBank/DDBJ databases">
        <title>Genomic Encyclopedia of Type Strains, Phase IV (KMG-IV): sequencing the most valuable type-strain genomes for metagenomic binning, comparative biology and taxonomic classification.</title>
        <authorList>
            <person name="Goeker M."/>
        </authorList>
    </citation>
    <scope>NUCLEOTIDE SEQUENCE</scope>
    <source>
        <strain evidence="2">DSM 21202</strain>
    </source>
</reference>
<dbReference type="PANTHER" id="PTHR12558">
    <property type="entry name" value="CELL DIVISION CYCLE 16,23,27"/>
    <property type="match status" value="1"/>
</dbReference>
<dbReference type="AlphaFoldDB" id="A0AAE3VTP2"/>
<dbReference type="InterPro" id="IPR011990">
    <property type="entry name" value="TPR-like_helical_dom_sf"/>
</dbReference>
<dbReference type="SUPFAM" id="SSF48452">
    <property type="entry name" value="TPR-like"/>
    <property type="match status" value="2"/>
</dbReference>
<feature type="repeat" description="TPR" evidence="1">
    <location>
        <begin position="73"/>
        <end position="106"/>
    </location>
</feature>
<comment type="caution">
    <text evidence="2">The sequence shown here is derived from an EMBL/GenBank/DDBJ whole genome shotgun (WGS) entry which is preliminary data.</text>
</comment>
<protein>
    <submittedName>
        <fullName evidence="2">Tetratricopeptide (TPR) repeat protein</fullName>
    </submittedName>
</protein>
<feature type="repeat" description="TPR" evidence="1">
    <location>
        <begin position="39"/>
        <end position="72"/>
    </location>
</feature>
<dbReference type="Proteomes" id="UP001229244">
    <property type="component" value="Unassembled WGS sequence"/>
</dbReference>
<dbReference type="Gene3D" id="1.25.40.10">
    <property type="entry name" value="Tetratricopeptide repeat domain"/>
    <property type="match status" value="1"/>
</dbReference>
<dbReference type="RefSeq" id="WP_306887338.1">
    <property type="nucleotide sequence ID" value="NZ_JAUSUL010000005.1"/>
</dbReference>
<accession>A0AAE3VTP2</accession>
<dbReference type="InterPro" id="IPR011717">
    <property type="entry name" value="TPR-4"/>
</dbReference>
<dbReference type="PANTHER" id="PTHR12558:SF13">
    <property type="entry name" value="CELL DIVISION CYCLE PROTEIN 27 HOMOLOG"/>
    <property type="match status" value="1"/>
</dbReference>